<dbReference type="InterPro" id="IPR045713">
    <property type="entry name" value="DUF6069"/>
</dbReference>
<sequence>MCGSDAPPRLGRMNTHLRRILVVLAATAVAVALWVAAVPVAGVDLTVGATAVGVVPVVLACLVAGLAGWGLRAVLERVTARGGRAWVVIACVVLAVSCAGPLGAGSAAAVLVLLGMHVLVGGILLAGLARR</sequence>
<reference evidence="2" key="1">
    <citation type="journal article" date="2014" name="Int. J. Syst. Evol. Microbiol.">
        <title>Complete genome sequence of Corynebacterium casei LMG S-19264T (=DSM 44701T), isolated from a smear-ripened cheese.</title>
        <authorList>
            <consortium name="US DOE Joint Genome Institute (JGI-PGF)"/>
            <person name="Walter F."/>
            <person name="Albersmeier A."/>
            <person name="Kalinowski J."/>
            <person name="Ruckert C."/>
        </authorList>
    </citation>
    <scope>NUCLEOTIDE SEQUENCE</scope>
    <source>
        <strain evidence="2">JCM 3051</strain>
    </source>
</reference>
<keyword evidence="1" id="KW-0472">Membrane</keyword>
<feature type="transmembrane region" description="Helical" evidence="1">
    <location>
        <begin position="108"/>
        <end position="129"/>
    </location>
</feature>
<accession>A0A8H9GGJ3</accession>
<evidence type="ECO:0000313" key="2">
    <source>
        <dbReference type="EMBL" id="GGM22612.1"/>
    </source>
</evidence>
<dbReference type="EMBL" id="BMPT01000005">
    <property type="protein sequence ID" value="GGM22612.1"/>
    <property type="molecule type" value="Genomic_DNA"/>
</dbReference>
<gene>
    <name evidence="2" type="ORF">GCM10010102_17920</name>
</gene>
<evidence type="ECO:0000256" key="1">
    <source>
        <dbReference type="SAM" id="Phobius"/>
    </source>
</evidence>
<protein>
    <recommendedName>
        <fullName evidence="4">Transmembrane protein</fullName>
    </recommendedName>
</protein>
<name>A0A8H9GGJ3_9MICO</name>
<evidence type="ECO:0000313" key="3">
    <source>
        <dbReference type="Proteomes" id="UP000655589"/>
    </source>
</evidence>
<dbReference type="Pfam" id="PF19545">
    <property type="entry name" value="DUF6069"/>
    <property type="match status" value="1"/>
</dbReference>
<keyword evidence="3" id="KW-1185">Reference proteome</keyword>
<organism evidence="2 3">
    <name type="scientific">Promicromonospora citrea</name>
    <dbReference type="NCBI Taxonomy" id="43677"/>
    <lineage>
        <taxon>Bacteria</taxon>
        <taxon>Bacillati</taxon>
        <taxon>Actinomycetota</taxon>
        <taxon>Actinomycetes</taxon>
        <taxon>Micrococcales</taxon>
        <taxon>Promicromonosporaceae</taxon>
        <taxon>Promicromonospora</taxon>
    </lineage>
</organism>
<evidence type="ECO:0008006" key="4">
    <source>
        <dbReference type="Google" id="ProtNLM"/>
    </source>
</evidence>
<keyword evidence="1" id="KW-1133">Transmembrane helix</keyword>
<reference evidence="2" key="2">
    <citation type="submission" date="2020-09" db="EMBL/GenBank/DDBJ databases">
        <authorList>
            <person name="Sun Q."/>
            <person name="Ohkuma M."/>
        </authorList>
    </citation>
    <scope>NUCLEOTIDE SEQUENCE</scope>
    <source>
        <strain evidence="2">JCM 3051</strain>
    </source>
</reference>
<keyword evidence="1" id="KW-0812">Transmembrane</keyword>
<dbReference type="AlphaFoldDB" id="A0A8H9GGJ3"/>
<proteinExistence type="predicted"/>
<feature type="transmembrane region" description="Helical" evidence="1">
    <location>
        <begin position="83"/>
        <end position="102"/>
    </location>
</feature>
<feature type="transmembrane region" description="Helical" evidence="1">
    <location>
        <begin position="20"/>
        <end position="41"/>
    </location>
</feature>
<dbReference type="Proteomes" id="UP000655589">
    <property type="component" value="Unassembled WGS sequence"/>
</dbReference>
<feature type="transmembrane region" description="Helical" evidence="1">
    <location>
        <begin position="47"/>
        <end position="71"/>
    </location>
</feature>
<comment type="caution">
    <text evidence="2">The sequence shown here is derived from an EMBL/GenBank/DDBJ whole genome shotgun (WGS) entry which is preliminary data.</text>
</comment>